<evidence type="ECO:0000256" key="1">
    <source>
        <dbReference type="ARBA" id="ARBA00023122"/>
    </source>
</evidence>
<dbReference type="SUPFAM" id="SSF54631">
    <property type="entry name" value="CBS-domain pair"/>
    <property type="match status" value="1"/>
</dbReference>
<dbReference type="EMBL" id="JACEOL010000009">
    <property type="protein sequence ID" value="MBA4601431.1"/>
    <property type="molecule type" value="Genomic_DNA"/>
</dbReference>
<dbReference type="SMART" id="SM00116">
    <property type="entry name" value="CBS"/>
    <property type="match status" value="2"/>
</dbReference>
<dbReference type="InterPro" id="IPR046342">
    <property type="entry name" value="CBS_dom_sf"/>
</dbReference>
<dbReference type="PANTHER" id="PTHR43080:SF2">
    <property type="entry name" value="CBS DOMAIN-CONTAINING PROTEIN"/>
    <property type="match status" value="1"/>
</dbReference>
<keyword evidence="5" id="KW-1185">Reference proteome</keyword>
<feature type="domain" description="CBS" evidence="3">
    <location>
        <begin position="72"/>
        <end position="127"/>
    </location>
</feature>
<protein>
    <submittedName>
        <fullName evidence="4">CBS domain-containing protein</fullName>
    </submittedName>
</protein>
<reference evidence="4 5" key="1">
    <citation type="submission" date="2020-07" db="EMBL/GenBank/DDBJ databases">
        <title>Thermoactinomyces phylogeny.</title>
        <authorList>
            <person name="Dunlap C."/>
        </authorList>
    </citation>
    <scope>NUCLEOTIDE SEQUENCE [LARGE SCALE GENOMIC DNA]</scope>
    <source>
        <strain evidence="4 5">AMNI-1</strain>
    </source>
</reference>
<name>A0A7W2ARD7_9BACL</name>
<dbReference type="CDD" id="cd04622">
    <property type="entry name" value="CBS_pair_HRP1_like"/>
    <property type="match status" value="1"/>
</dbReference>
<dbReference type="Proteomes" id="UP000538292">
    <property type="component" value="Unassembled WGS sequence"/>
</dbReference>
<evidence type="ECO:0000313" key="4">
    <source>
        <dbReference type="EMBL" id="MBA4601431.1"/>
    </source>
</evidence>
<dbReference type="PROSITE" id="PS51371">
    <property type="entry name" value="CBS"/>
    <property type="match status" value="2"/>
</dbReference>
<accession>A0A7W2ARD7</accession>
<sequence>MHTLRDIMSTNVYSVTPRDNVFEVAERMRQANIGMVPVVENGQLVGVVTDRDLVTRGIANKMPNSGSVSDIMSTDLVYGTPDMSVDEAARLMAQAQVRRLPVVENNRIVGVVSIGDLAVRQPYQDEAGQALNKISEKHNPNASNDLQ</sequence>
<keyword evidence="1 2" id="KW-0129">CBS domain</keyword>
<dbReference type="Gene3D" id="3.10.580.10">
    <property type="entry name" value="CBS-domain"/>
    <property type="match status" value="1"/>
</dbReference>
<organism evidence="4 5">
    <name type="scientific">Thermoactinomyces mirandus</name>
    <dbReference type="NCBI Taxonomy" id="2756294"/>
    <lineage>
        <taxon>Bacteria</taxon>
        <taxon>Bacillati</taxon>
        <taxon>Bacillota</taxon>
        <taxon>Bacilli</taxon>
        <taxon>Bacillales</taxon>
        <taxon>Thermoactinomycetaceae</taxon>
        <taxon>Thermoactinomyces</taxon>
    </lineage>
</organism>
<dbReference type="AlphaFoldDB" id="A0A7W2ARD7"/>
<gene>
    <name evidence="4" type="ORF">H2C83_03665</name>
</gene>
<evidence type="ECO:0000313" key="5">
    <source>
        <dbReference type="Proteomes" id="UP000538292"/>
    </source>
</evidence>
<proteinExistence type="predicted"/>
<evidence type="ECO:0000256" key="2">
    <source>
        <dbReference type="PROSITE-ProRule" id="PRU00703"/>
    </source>
</evidence>
<feature type="domain" description="CBS" evidence="3">
    <location>
        <begin position="8"/>
        <end position="64"/>
    </location>
</feature>
<comment type="caution">
    <text evidence="4">The sequence shown here is derived from an EMBL/GenBank/DDBJ whole genome shotgun (WGS) entry which is preliminary data.</text>
</comment>
<dbReference type="RefSeq" id="WP_181737886.1">
    <property type="nucleotide sequence ID" value="NZ_JACEOL010000009.1"/>
</dbReference>
<dbReference type="Pfam" id="PF00571">
    <property type="entry name" value="CBS"/>
    <property type="match status" value="2"/>
</dbReference>
<evidence type="ECO:0000259" key="3">
    <source>
        <dbReference type="PROSITE" id="PS51371"/>
    </source>
</evidence>
<dbReference type="InterPro" id="IPR051257">
    <property type="entry name" value="Diverse_CBS-Domain"/>
</dbReference>
<dbReference type="InterPro" id="IPR000644">
    <property type="entry name" value="CBS_dom"/>
</dbReference>
<dbReference type="PANTHER" id="PTHR43080">
    <property type="entry name" value="CBS DOMAIN-CONTAINING PROTEIN CBSX3, MITOCHONDRIAL"/>
    <property type="match status" value="1"/>
</dbReference>